<dbReference type="PANTHER" id="PTHR10925">
    <property type="entry name" value="N-ACETYLTRANSFERASE 10"/>
    <property type="match status" value="1"/>
</dbReference>
<dbReference type="Pfam" id="PF08351">
    <property type="entry name" value="TmcA_N"/>
    <property type="match status" value="1"/>
</dbReference>
<keyword evidence="4 9" id="KW-0819">tRNA processing</keyword>
<comment type="function">
    <text evidence="9">Catalyzes the formation of N(4)-acetylcytidine (ac(4)C) at the wobble position of tRNA(Met), by using acetyl-CoA as an acetyl donor and ATP (or GTP).</text>
</comment>
<dbReference type="Gene3D" id="3.40.50.11040">
    <property type="match status" value="1"/>
</dbReference>
<evidence type="ECO:0000256" key="3">
    <source>
        <dbReference type="ARBA" id="ARBA00022679"/>
    </source>
</evidence>
<dbReference type="Gene3D" id="3.40.50.300">
    <property type="entry name" value="P-loop containing nucleotide triphosphate hydrolases"/>
    <property type="match status" value="1"/>
</dbReference>
<evidence type="ECO:0000256" key="5">
    <source>
        <dbReference type="ARBA" id="ARBA00022741"/>
    </source>
</evidence>
<feature type="binding site" evidence="9">
    <location>
        <position position="213"/>
    </location>
    <ligand>
        <name>ATP</name>
        <dbReference type="ChEBI" id="CHEBI:30616"/>
    </ligand>
</feature>
<dbReference type="InterPro" id="IPR016181">
    <property type="entry name" value="Acyl_CoA_acyltransferase"/>
</dbReference>
<dbReference type="GO" id="GO:0000049">
    <property type="term" value="F:tRNA binding"/>
    <property type="evidence" value="ECO:0007669"/>
    <property type="project" value="UniProtKB-UniRule"/>
</dbReference>
<accession>A0AB74UEA2</accession>
<evidence type="ECO:0000256" key="9">
    <source>
        <dbReference type="HAMAP-Rule" id="MF_01886"/>
    </source>
</evidence>
<feature type="region of interest" description="Disordered" evidence="10">
    <location>
        <begin position="180"/>
        <end position="206"/>
    </location>
</feature>
<keyword evidence="5 9" id="KW-0547">Nucleotide-binding</keyword>
<dbReference type="InterPro" id="IPR024914">
    <property type="entry name" value="tRNA_acetyltr_TmcA"/>
</dbReference>
<dbReference type="Pfam" id="PF05127">
    <property type="entry name" value="NAT10_TcmA_helicase"/>
    <property type="match status" value="1"/>
</dbReference>
<evidence type="ECO:0000259" key="11">
    <source>
        <dbReference type="PROSITE" id="PS51186"/>
    </source>
</evidence>
<dbReference type="GO" id="GO:0051391">
    <property type="term" value="P:tRNA acetylation"/>
    <property type="evidence" value="ECO:0007669"/>
    <property type="project" value="UniProtKB-UniRule"/>
</dbReference>
<dbReference type="GO" id="GO:0002101">
    <property type="term" value="P:tRNA wobble cytosine modification"/>
    <property type="evidence" value="ECO:0007669"/>
    <property type="project" value="UniProtKB-UniRule"/>
</dbReference>
<dbReference type="InterPro" id="IPR013562">
    <property type="entry name" value="TmcA/NAT10_N"/>
</dbReference>
<evidence type="ECO:0000256" key="8">
    <source>
        <dbReference type="ARBA" id="ARBA00023315"/>
    </source>
</evidence>
<sequence>MSPLAEWLREQCEALRARRVRGVLWIAADPDTALARASEWIAAGDWRAPLWLGPVNESAPDIPRLAAAKARSRLGQEHDLVVIDAVSPQGGFDPDAFGALSGTVLAGGWLVLLTPAHWLTPEAGPWRGDADYRRLTQWPHAAQTLEARYLRRVARELMAAESMAVWTPEAPLPRAGASRLSAGNPVQAQTPISIPTSSPTPTSRDADCLTADQAEAVARLTRLRRRRPLVLVADRGRGKSAALGIAAARRLQQGERQLWVSASTREAVAPLFARLAALLPEGRLDETGFTLTLAGQPAQVTWLPPERVLPALDDTDIDPHAPPTLLVDEAAAIPAARLIRWLERFPRLAFATTVHGYEGTGRGFEVRLRERLDQLTPGWRRLRLSEPVRWAAGDPLEALTRDLLCLDAEAASAETVAASAEHHAPRVVWLDREALAANATLLTQAFGLLVQAHYRTAPSDLRHLLDGPEVALPAVMLGEALVAIAVVQPEGGFDAALAAEIHHGRRRPRGHLMAQSLAFHGGYLDAARARWWRLMRIAVHPALRRRGVGSQLLAAVEEAATAAGIERLGVSFGAEPGLIAFWRRAGFVTLRLGLTREAASGEPALMLGRGLTPAARDTLAAMAADFRLLLPDLLSQAARDLDPEVAASLLWEGEPGPASNALRARLAWFAEGGGELALVRPWLRQAWLDWWRHQPAPGGESALADTPKESVQDSDVAAALGTPAAIATAVAALFQGHDERLSDDGRRGRQARARALARGLLAAAGEGGDMVKPAPGE</sequence>
<dbReference type="EMBL" id="CP159578">
    <property type="protein sequence ID" value="XCJ80153.1"/>
    <property type="molecule type" value="Genomic_DNA"/>
</dbReference>
<feature type="domain" description="N-acetyltransferase" evidence="11">
    <location>
        <begin position="452"/>
        <end position="612"/>
    </location>
</feature>
<keyword evidence="3 9" id="KW-0808">Transferase</keyword>
<proteinExistence type="inferred from homology"/>
<evidence type="ECO:0000256" key="2">
    <source>
        <dbReference type="ARBA" id="ARBA00022555"/>
    </source>
</evidence>
<evidence type="ECO:0000256" key="7">
    <source>
        <dbReference type="ARBA" id="ARBA00022884"/>
    </source>
</evidence>
<dbReference type="InterPro" id="IPR000182">
    <property type="entry name" value="GNAT_dom"/>
</dbReference>
<evidence type="ECO:0000256" key="6">
    <source>
        <dbReference type="ARBA" id="ARBA00022840"/>
    </source>
</evidence>
<feature type="compositionally biased region" description="Low complexity" evidence="10">
    <location>
        <begin position="190"/>
        <end position="203"/>
    </location>
</feature>
<dbReference type="CDD" id="cd04301">
    <property type="entry name" value="NAT_SF"/>
    <property type="match status" value="1"/>
</dbReference>
<dbReference type="PROSITE" id="PS51186">
    <property type="entry name" value="GNAT"/>
    <property type="match status" value="1"/>
</dbReference>
<feature type="binding site" evidence="9">
    <location>
        <position position="584"/>
    </location>
    <ligand>
        <name>acetyl-CoA</name>
        <dbReference type="ChEBI" id="CHEBI:57288"/>
    </ligand>
</feature>
<dbReference type="GO" id="GO:0051392">
    <property type="term" value="F:tRNA cytidine N4-acetyltransferase activity"/>
    <property type="evidence" value="ECO:0007669"/>
    <property type="project" value="UniProtKB-UniRule"/>
</dbReference>
<dbReference type="Gene3D" id="3.40.630.30">
    <property type="match status" value="1"/>
</dbReference>
<gene>
    <name evidence="9" type="primary">tmcA</name>
    <name evidence="12" type="ORF">ABV408_02985</name>
</gene>
<dbReference type="AlphaFoldDB" id="A0AB74UEA2"/>
<dbReference type="InterPro" id="IPR007807">
    <property type="entry name" value="TcmA/NAT10_helicase"/>
</dbReference>
<dbReference type="PANTHER" id="PTHR10925:SF5">
    <property type="entry name" value="RNA CYTIDINE ACETYLTRANSFERASE"/>
    <property type="match status" value="1"/>
</dbReference>
<dbReference type="InterPro" id="IPR032672">
    <property type="entry name" value="TmcA/NAT10/Kre33"/>
</dbReference>
<keyword evidence="7 9" id="KW-0694">RNA-binding</keyword>
<keyword evidence="6 9" id="KW-0067">ATP-binding</keyword>
<protein>
    <recommendedName>
        <fullName evidence="9">tRNA(Met) cytidine acetyltransferase TmcA</fullName>
        <ecNumber evidence="9">2.3.1.193</ecNumber>
    </recommendedName>
</protein>
<evidence type="ECO:0000256" key="4">
    <source>
        <dbReference type="ARBA" id="ARBA00022694"/>
    </source>
</evidence>
<name>A0AB74UEA2_9GAMM</name>
<dbReference type="RefSeq" id="WP_353980993.1">
    <property type="nucleotide sequence ID" value="NZ_CP159578.1"/>
</dbReference>
<keyword evidence="1 9" id="KW-0963">Cytoplasm</keyword>
<evidence type="ECO:0000313" key="12">
    <source>
        <dbReference type="EMBL" id="XCJ80153.1"/>
    </source>
</evidence>
<dbReference type="Pfam" id="PF00583">
    <property type="entry name" value="Acetyltransf_1"/>
    <property type="match status" value="1"/>
</dbReference>
<dbReference type="GO" id="GO:1990883">
    <property type="term" value="F:18S rRNA cytidine N-acetyltransferase activity"/>
    <property type="evidence" value="ECO:0007669"/>
    <property type="project" value="TreeGrafter"/>
</dbReference>
<dbReference type="SUPFAM" id="SSF52540">
    <property type="entry name" value="P-loop containing nucleoside triphosphate hydrolases"/>
    <property type="match status" value="1"/>
</dbReference>
<evidence type="ECO:0000256" key="10">
    <source>
        <dbReference type="SAM" id="MobiDB-lite"/>
    </source>
</evidence>
<evidence type="ECO:0000256" key="1">
    <source>
        <dbReference type="ARBA" id="ARBA00022490"/>
    </source>
</evidence>
<feature type="binding site" evidence="9">
    <location>
        <position position="389"/>
    </location>
    <ligand>
        <name>ATP</name>
        <dbReference type="ChEBI" id="CHEBI:30616"/>
    </ligand>
</feature>
<dbReference type="InterPro" id="IPR027417">
    <property type="entry name" value="P-loop_NTPase"/>
</dbReference>
<dbReference type="SUPFAM" id="SSF55729">
    <property type="entry name" value="Acyl-CoA N-acyltransferases (Nat)"/>
    <property type="match status" value="1"/>
</dbReference>
<feature type="binding site" evidence="9">
    <location>
        <begin position="537"/>
        <end position="539"/>
    </location>
    <ligand>
        <name>acetyl-CoA</name>
        <dbReference type="ChEBI" id="CHEBI:57288"/>
    </ligand>
</feature>
<reference evidence="12" key="1">
    <citation type="submission" date="2024-06" db="EMBL/GenBank/DDBJ databases">
        <title>Complete genome of Salinicola endophyticus HNIBRBA4755.</title>
        <authorList>
            <person name="Shin S.Y."/>
            <person name="Kang H."/>
            <person name="Song J."/>
        </authorList>
    </citation>
    <scope>NUCLEOTIDE SEQUENCE</scope>
    <source>
        <strain evidence="12">HNIBRBA4755</strain>
    </source>
</reference>
<dbReference type="GO" id="GO:0005737">
    <property type="term" value="C:cytoplasm"/>
    <property type="evidence" value="ECO:0007669"/>
    <property type="project" value="UniProtKB-SubCell"/>
</dbReference>
<keyword evidence="8 9" id="KW-0012">Acyltransferase</keyword>
<keyword evidence="2 9" id="KW-0820">tRNA-binding</keyword>
<comment type="caution">
    <text evidence="9">Lacks conserved residue(s) required for the propagation of feature annotation.</text>
</comment>
<dbReference type="HAMAP" id="MF_01886">
    <property type="entry name" value="tRNA_acetyltr_TmcA"/>
    <property type="match status" value="1"/>
</dbReference>
<comment type="catalytic activity">
    <reaction evidence="9">
        <text>cytidine(34) in elongator tRNA(Met) + acetyl-CoA + ATP + H2O = N(4)-acetylcytidine(34) in elongator tRNA(Met) + ADP + phosphate + CoA + H(+)</text>
        <dbReference type="Rhea" id="RHEA:43788"/>
        <dbReference type="Rhea" id="RHEA-COMP:10693"/>
        <dbReference type="Rhea" id="RHEA-COMP:10694"/>
        <dbReference type="ChEBI" id="CHEBI:15377"/>
        <dbReference type="ChEBI" id="CHEBI:15378"/>
        <dbReference type="ChEBI" id="CHEBI:30616"/>
        <dbReference type="ChEBI" id="CHEBI:43474"/>
        <dbReference type="ChEBI" id="CHEBI:57287"/>
        <dbReference type="ChEBI" id="CHEBI:57288"/>
        <dbReference type="ChEBI" id="CHEBI:74900"/>
        <dbReference type="ChEBI" id="CHEBI:82748"/>
        <dbReference type="ChEBI" id="CHEBI:456216"/>
        <dbReference type="EC" id="2.3.1.193"/>
    </reaction>
</comment>
<dbReference type="EC" id="2.3.1.193" evidence="9"/>
<comment type="subcellular location">
    <subcellularLocation>
        <location evidence="9">Cytoplasm</location>
    </subcellularLocation>
</comment>
<comment type="similarity">
    <text evidence="9">Belongs to the TmcA family.</text>
</comment>
<organism evidence="12">
    <name type="scientific">Salinicola endophyticus</name>
    <dbReference type="NCBI Taxonomy" id="1949083"/>
    <lineage>
        <taxon>Bacteria</taxon>
        <taxon>Pseudomonadati</taxon>
        <taxon>Pseudomonadota</taxon>
        <taxon>Gammaproteobacteria</taxon>
        <taxon>Oceanospirillales</taxon>
        <taxon>Halomonadaceae</taxon>
        <taxon>Salinicola</taxon>
    </lineage>
</organism>
<dbReference type="GO" id="GO:1904812">
    <property type="term" value="P:rRNA acetylation involved in maturation of SSU-rRNA"/>
    <property type="evidence" value="ECO:0007669"/>
    <property type="project" value="TreeGrafter"/>
</dbReference>
<dbReference type="GO" id="GO:0005524">
    <property type="term" value="F:ATP binding"/>
    <property type="evidence" value="ECO:0007669"/>
    <property type="project" value="UniProtKB-UniRule"/>
</dbReference>